<keyword evidence="1" id="KW-0472">Membrane</keyword>
<dbReference type="Proteomes" id="UP000253490">
    <property type="component" value="Unassembled WGS sequence"/>
</dbReference>
<proteinExistence type="predicted"/>
<dbReference type="RefSeq" id="WP_113921243.1">
    <property type="nucleotide sequence ID" value="NZ_QNRX01000015.1"/>
</dbReference>
<dbReference type="EMBL" id="QNRX01000015">
    <property type="protein sequence ID" value="RBP61027.1"/>
    <property type="molecule type" value="Genomic_DNA"/>
</dbReference>
<gene>
    <name evidence="2" type="ORF">DES36_11525</name>
</gene>
<dbReference type="OrthoDB" id="2692034at2"/>
<keyword evidence="3" id="KW-1185">Reference proteome</keyword>
<dbReference type="AlphaFoldDB" id="A0A366I1G0"/>
<organism evidence="2 3">
    <name type="scientific">Alkalibaculum bacchi</name>
    <dbReference type="NCBI Taxonomy" id="645887"/>
    <lineage>
        <taxon>Bacteria</taxon>
        <taxon>Bacillati</taxon>
        <taxon>Bacillota</taxon>
        <taxon>Clostridia</taxon>
        <taxon>Eubacteriales</taxon>
        <taxon>Eubacteriaceae</taxon>
        <taxon>Alkalibaculum</taxon>
    </lineage>
</organism>
<keyword evidence="1" id="KW-1133">Transmembrane helix</keyword>
<keyword evidence="1" id="KW-0812">Transmembrane</keyword>
<comment type="caution">
    <text evidence="2">The sequence shown here is derived from an EMBL/GenBank/DDBJ whole genome shotgun (WGS) entry which is preliminary data.</text>
</comment>
<evidence type="ECO:0000313" key="2">
    <source>
        <dbReference type="EMBL" id="RBP61027.1"/>
    </source>
</evidence>
<protein>
    <submittedName>
        <fullName evidence="2">Uncharacterized protein</fullName>
    </submittedName>
</protein>
<name>A0A366I1G0_9FIRM</name>
<sequence>MWFEPLVILGVGVVISFGLYAHYQPKISKMKKSYNEFNSKVRENLINMSDNERKEFFSNMPKETKSFFQGILNNDYNFQGIEEFQTSQYHLQQIEHMHQDQFQDFSQWAMDESLKAVTPFDHGGYVQGPGFNPSDTFAHDSMNHMDHINSGMDSFNGF</sequence>
<reference evidence="2 3" key="1">
    <citation type="submission" date="2018-06" db="EMBL/GenBank/DDBJ databases">
        <title>Genomic Encyclopedia of Type Strains, Phase IV (KMG-IV): sequencing the most valuable type-strain genomes for metagenomic binning, comparative biology and taxonomic classification.</title>
        <authorList>
            <person name="Goeker M."/>
        </authorList>
    </citation>
    <scope>NUCLEOTIDE SEQUENCE [LARGE SCALE GENOMIC DNA]</scope>
    <source>
        <strain evidence="2 3">DSM 22112</strain>
    </source>
</reference>
<accession>A0A366I1G0</accession>
<evidence type="ECO:0000256" key="1">
    <source>
        <dbReference type="SAM" id="Phobius"/>
    </source>
</evidence>
<evidence type="ECO:0000313" key="3">
    <source>
        <dbReference type="Proteomes" id="UP000253490"/>
    </source>
</evidence>
<feature type="transmembrane region" description="Helical" evidence="1">
    <location>
        <begin position="6"/>
        <end position="23"/>
    </location>
</feature>